<feature type="domain" description="DUF4422" evidence="1">
    <location>
        <begin position="5"/>
        <end position="223"/>
    </location>
</feature>
<dbReference type="Proteomes" id="UP000295657">
    <property type="component" value="Unassembled WGS sequence"/>
</dbReference>
<accession>A0A4V3D9M6</accession>
<dbReference type="Pfam" id="PF14393">
    <property type="entry name" value="DUF4422"/>
    <property type="match status" value="1"/>
</dbReference>
<gene>
    <name evidence="2" type="ORF">EDC45_0953</name>
</gene>
<dbReference type="EMBL" id="SNYQ01000003">
    <property type="protein sequence ID" value="TDQ57887.1"/>
    <property type="molecule type" value="Genomic_DNA"/>
</dbReference>
<name>A0A4V3D9M6_9PAST</name>
<protein>
    <submittedName>
        <fullName evidence="2">Uncharacterized protein DUF4422</fullName>
    </submittedName>
</protein>
<dbReference type="AlphaFoldDB" id="A0A4V3D9M6"/>
<dbReference type="RefSeq" id="WP_133544000.1">
    <property type="nucleotide sequence ID" value="NZ_SNYQ01000003.1"/>
</dbReference>
<evidence type="ECO:0000259" key="1">
    <source>
        <dbReference type="Pfam" id="PF14393"/>
    </source>
</evidence>
<proteinExistence type="predicted"/>
<dbReference type="InterPro" id="IPR025536">
    <property type="entry name" value="DUF4422"/>
</dbReference>
<reference evidence="2 3" key="1">
    <citation type="submission" date="2019-03" db="EMBL/GenBank/DDBJ databases">
        <title>Genomic Encyclopedia of Type Strains, Phase IV (KMG-IV): sequencing the most valuable type-strain genomes for metagenomic binning, comparative biology and taxonomic classification.</title>
        <authorList>
            <person name="Goeker M."/>
        </authorList>
    </citation>
    <scope>NUCLEOTIDE SEQUENCE [LARGE SCALE GENOMIC DNA]</scope>
    <source>
        <strain evidence="2 3">DSM 28403</strain>
    </source>
</reference>
<evidence type="ECO:0000313" key="3">
    <source>
        <dbReference type="Proteomes" id="UP000295657"/>
    </source>
</evidence>
<evidence type="ECO:0000313" key="2">
    <source>
        <dbReference type="EMBL" id="TDQ57887.1"/>
    </source>
</evidence>
<sequence>MANIKVLIAIHKDYAFPKDDCYYPIQVGKTISHLDLGILDDEQGNNISHKNNSFCELTALYWAWKNNFFADSDYVGLVHYRRYFKGKELVLKGKQIAGESELLSMIKGFDCILPKKRNYYIETVYDHYKHAHYEHDLELTKQILEESYPDYLPAYHKLMSGKTLHLYNMFIMRTESVDKYCQWLFDILFELEKRVDIKNYDNYQKRVFGFIAERLFNIWLIHNQIKIKEIPVVSIESENLLLKGIGLIKRKFLRK</sequence>
<organism evidence="2 3">
    <name type="scientific">Mesocricetibacter intestinalis</name>
    <dbReference type="NCBI Taxonomy" id="1521930"/>
    <lineage>
        <taxon>Bacteria</taxon>
        <taxon>Pseudomonadati</taxon>
        <taxon>Pseudomonadota</taxon>
        <taxon>Gammaproteobacteria</taxon>
        <taxon>Pasteurellales</taxon>
        <taxon>Pasteurellaceae</taxon>
        <taxon>Mesocricetibacter</taxon>
    </lineage>
</organism>
<keyword evidence="3" id="KW-1185">Reference proteome</keyword>
<comment type="caution">
    <text evidence="2">The sequence shown here is derived from an EMBL/GenBank/DDBJ whole genome shotgun (WGS) entry which is preliminary data.</text>
</comment>
<dbReference type="OrthoDB" id="9807549at2"/>